<comment type="caution">
    <text evidence="2">The sequence shown here is derived from an EMBL/GenBank/DDBJ whole genome shotgun (WGS) entry which is preliminary data.</text>
</comment>
<keyword evidence="3" id="KW-1185">Reference proteome</keyword>
<evidence type="ECO:0000313" key="2">
    <source>
        <dbReference type="EMBL" id="TBU72016.1"/>
    </source>
</evidence>
<keyword evidence="1" id="KW-0472">Membrane</keyword>
<name>A0A4Q9QGV9_9GAMM</name>
<feature type="transmembrane region" description="Helical" evidence="1">
    <location>
        <begin position="12"/>
        <end position="31"/>
    </location>
</feature>
<dbReference type="OrthoDB" id="6402501at2"/>
<evidence type="ECO:0000256" key="1">
    <source>
        <dbReference type="SAM" id="Phobius"/>
    </source>
</evidence>
<dbReference type="EMBL" id="QJUI01000030">
    <property type="protein sequence ID" value="TBU72016.1"/>
    <property type="molecule type" value="Genomic_DNA"/>
</dbReference>
<dbReference type="Pfam" id="PF05545">
    <property type="entry name" value="FixQ"/>
    <property type="match status" value="1"/>
</dbReference>
<organism evidence="2 3">
    <name type="scientific">Phytopseudomonas daroniae</name>
    <dbReference type="NCBI Taxonomy" id="2487519"/>
    <lineage>
        <taxon>Bacteria</taxon>
        <taxon>Pseudomonadati</taxon>
        <taxon>Pseudomonadota</taxon>
        <taxon>Gammaproteobacteria</taxon>
        <taxon>Pseudomonadales</taxon>
        <taxon>Pseudomonadaceae</taxon>
        <taxon>Phytopseudomonas</taxon>
    </lineage>
</organism>
<protein>
    <submittedName>
        <fullName evidence="2">CcoQ/FixQ family Cbb3-type cytochrome c oxidase assembly chaperone</fullName>
    </submittedName>
</protein>
<dbReference type="RefSeq" id="WP_131182309.1">
    <property type="nucleotide sequence ID" value="NZ_QJUI01000030.1"/>
</dbReference>
<reference evidence="2 3" key="1">
    <citation type="submission" date="2018-06" db="EMBL/GenBank/DDBJ databases">
        <title>Three novel Pseudomonas species isolated from symptomatic oak.</title>
        <authorList>
            <person name="Bueno-Gonzalez V."/>
            <person name="Brady C."/>
        </authorList>
    </citation>
    <scope>NUCLEOTIDE SEQUENCE [LARGE SCALE GENOMIC DNA]</scope>
    <source>
        <strain evidence="2 3">P9A</strain>
    </source>
</reference>
<gene>
    <name evidence="2" type="ORF">DNK06_23105</name>
</gene>
<dbReference type="Proteomes" id="UP000292302">
    <property type="component" value="Unassembled WGS sequence"/>
</dbReference>
<sequence length="67" mass="7105">MPAFLTDIGTIRGIGTAVVFIAFVAVVLWAYSSKRKSSFDEAANLPFADEPKAADKDENDAAGSDKP</sequence>
<keyword evidence="1" id="KW-0812">Transmembrane</keyword>
<accession>A0A4Q9QGV9</accession>
<proteinExistence type="predicted"/>
<keyword evidence="1" id="KW-1133">Transmembrane helix</keyword>
<dbReference type="InterPro" id="IPR008621">
    <property type="entry name" value="Cbb3-typ_cyt_oxidase_comp"/>
</dbReference>
<dbReference type="AlphaFoldDB" id="A0A4Q9QGV9"/>
<evidence type="ECO:0000313" key="3">
    <source>
        <dbReference type="Proteomes" id="UP000292302"/>
    </source>
</evidence>